<dbReference type="AlphaFoldDB" id="W2HYT9"/>
<dbReference type="Proteomes" id="UP000053864">
    <property type="component" value="Unassembled WGS sequence"/>
</dbReference>
<reference evidence="2" key="1">
    <citation type="submission" date="2013-11" db="EMBL/GenBank/DDBJ databases">
        <title>The Genome Sequence of Phytophthora parasitica CHvinca01.</title>
        <authorList>
            <consortium name="The Broad Institute Genomics Platform"/>
            <person name="Russ C."/>
            <person name="Tyler B."/>
            <person name="Panabieres F."/>
            <person name="Shan W."/>
            <person name="Tripathy S."/>
            <person name="Grunwald N."/>
            <person name="Machado M."/>
            <person name="Johnson C.S."/>
            <person name="Arredondo F."/>
            <person name="Hong C."/>
            <person name="Coffey M."/>
            <person name="Young S.K."/>
            <person name="Zeng Q."/>
            <person name="Gargeya S."/>
            <person name="Fitzgerald M."/>
            <person name="Abouelleil A."/>
            <person name="Alvarado L."/>
            <person name="Chapman S.B."/>
            <person name="Gainer-Dewar J."/>
            <person name="Goldberg J."/>
            <person name="Griggs A."/>
            <person name="Gujja S."/>
            <person name="Hansen M."/>
            <person name="Howarth C."/>
            <person name="Imamovic A."/>
            <person name="Ireland A."/>
            <person name="Larimer J."/>
            <person name="McCowan C."/>
            <person name="Murphy C."/>
            <person name="Pearson M."/>
            <person name="Poon T.W."/>
            <person name="Priest M."/>
            <person name="Roberts A."/>
            <person name="Saif S."/>
            <person name="Shea T."/>
            <person name="Sykes S."/>
            <person name="Wortman J."/>
            <person name="Nusbaum C."/>
            <person name="Birren B."/>
        </authorList>
    </citation>
    <scope>NUCLEOTIDE SEQUENCE [LARGE SCALE GENOMIC DNA]</scope>
    <source>
        <strain evidence="2">CHvinca01</strain>
    </source>
</reference>
<gene>
    <name evidence="1" type="ORF">L916_19398</name>
    <name evidence="2" type="ORF">L917_19243</name>
</gene>
<evidence type="ECO:0000313" key="1">
    <source>
        <dbReference type="EMBL" id="ETL27016.1"/>
    </source>
</evidence>
<dbReference type="EMBL" id="KI682813">
    <property type="protein sequence ID" value="ETL80254.1"/>
    <property type="molecule type" value="Genomic_DNA"/>
</dbReference>
<sequence>MLPRIHWPPKLSSPRFAGSCLLKLVNPNWLP</sequence>
<dbReference type="Proteomes" id="UP000054423">
    <property type="component" value="Unassembled WGS sequence"/>
</dbReference>
<name>W2HYT9_PHYNI</name>
<dbReference type="EMBL" id="KI676088">
    <property type="protein sequence ID" value="ETL27016.1"/>
    <property type="molecule type" value="Genomic_DNA"/>
</dbReference>
<reference evidence="1" key="2">
    <citation type="submission" date="2013-11" db="EMBL/GenBank/DDBJ databases">
        <title>The Genome Sequence of Phytophthora parasitica CJ05E6.</title>
        <authorList>
            <consortium name="The Broad Institute Genomics Platform"/>
            <person name="Russ C."/>
            <person name="Tyler B."/>
            <person name="Panabieres F."/>
            <person name="Shan W."/>
            <person name="Tripathy S."/>
            <person name="Grunwald N."/>
            <person name="Machado M."/>
            <person name="Johnson C.S."/>
            <person name="Arredondo F."/>
            <person name="Hong C."/>
            <person name="Coffey M."/>
            <person name="Young S.K."/>
            <person name="Zeng Q."/>
            <person name="Gargeya S."/>
            <person name="Fitzgerald M."/>
            <person name="Abouelleil A."/>
            <person name="Alvarado L."/>
            <person name="Chapman S.B."/>
            <person name="Gainer-Dewar J."/>
            <person name="Goldberg J."/>
            <person name="Griggs A."/>
            <person name="Gujja S."/>
            <person name="Hansen M."/>
            <person name="Howarth C."/>
            <person name="Imamovic A."/>
            <person name="Ireland A."/>
            <person name="Larimer J."/>
            <person name="McCowan C."/>
            <person name="Murphy C."/>
            <person name="Pearson M."/>
            <person name="Poon T.W."/>
            <person name="Priest M."/>
            <person name="Roberts A."/>
            <person name="Saif S."/>
            <person name="Shea T."/>
            <person name="Sykes S."/>
            <person name="Wortman J."/>
            <person name="Nusbaum C."/>
            <person name="Birren B."/>
        </authorList>
    </citation>
    <scope>NUCLEOTIDE SEQUENCE [LARGE SCALE GENOMIC DNA]</scope>
    <source>
        <strain evidence="1">CJ05E6</strain>
    </source>
</reference>
<protein>
    <submittedName>
        <fullName evidence="1">Uncharacterized protein</fullName>
    </submittedName>
</protein>
<proteinExistence type="predicted"/>
<evidence type="ECO:0000313" key="2">
    <source>
        <dbReference type="EMBL" id="ETL80254.1"/>
    </source>
</evidence>
<organism evidence="1">
    <name type="scientific">Phytophthora nicotianae</name>
    <name type="common">Potato buckeye rot agent</name>
    <name type="synonym">Phytophthora parasitica</name>
    <dbReference type="NCBI Taxonomy" id="4792"/>
    <lineage>
        <taxon>Eukaryota</taxon>
        <taxon>Sar</taxon>
        <taxon>Stramenopiles</taxon>
        <taxon>Oomycota</taxon>
        <taxon>Peronosporomycetes</taxon>
        <taxon>Peronosporales</taxon>
        <taxon>Peronosporaceae</taxon>
        <taxon>Phytophthora</taxon>
    </lineage>
</organism>
<accession>W2HYT9</accession>